<evidence type="ECO:0000256" key="3">
    <source>
        <dbReference type="ARBA" id="ARBA00022679"/>
    </source>
</evidence>
<proteinExistence type="predicted"/>
<dbReference type="GO" id="GO:0045717">
    <property type="term" value="P:negative regulation of fatty acid biosynthetic process"/>
    <property type="evidence" value="ECO:0007669"/>
    <property type="project" value="UniProtKB-ARBA"/>
</dbReference>
<keyword evidence="11" id="KW-1133">Transmembrane helix</keyword>
<dbReference type="InterPro" id="IPR011009">
    <property type="entry name" value="Kinase-like_dom_sf"/>
</dbReference>
<evidence type="ECO:0000256" key="1">
    <source>
        <dbReference type="ARBA" id="ARBA00012513"/>
    </source>
</evidence>
<evidence type="ECO:0000259" key="12">
    <source>
        <dbReference type="PROSITE" id="PS50011"/>
    </source>
</evidence>
<feature type="region of interest" description="Disordered" evidence="10">
    <location>
        <begin position="306"/>
        <end position="349"/>
    </location>
</feature>
<comment type="catalytic activity">
    <reaction evidence="8">
        <text>L-threonyl-[protein] + ATP = O-phospho-L-threonyl-[protein] + ADP + H(+)</text>
        <dbReference type="Rhea" id="RHEA:46608"/>
        <dbReference type="Rhea" id="RHEA-COMP:11060"/>
        <dbReference type="Rhea" id="RHEA-COMP:11605"/>
        <dbReference type="ChEBI" id="CHEBI:15378"/>
        <dbReference type="ChEBI" id="CHEBI:30013"/>
        <dbReference type="ChEBI" id="CHEBI:30616"/>
        <dbReference type="ChEBI" id="CHEBI:61977"/>
        <dbReference type="ChEBI" id="CHEBI:456216"/>
        <dbReference type="EC" id="2.7.11.1"/>
    </reaction>
</comment>
<dbReference type="STRING" id="1798228.SAMN05216574_108139"/>
<evidence type="ECO:0000256" key="7">
    <source>
        <dbReference type="ARBA" id="ARBA00022840"/>
    </source>
</evidence>
<feature type="compositionally biased region" description="Acidic residues" evidence="10">
    <location>
        <begin position="481"/>
        <end position="492"/>
    </location>
</feature>
<evidence type="ECO:0000313" key="13">
    <source>
        <dbReference type="EMBL" id="SFF05855.1"/>
    </source>
</evidence>
<name>A0A1I2FKN9_9ACTN</name>
<evidence type="ECO:0000256" key="4">
    <source>
        <dbReference type="ARBA" id="ARBA00022737"/>
    </source>
</evidence>
<dbReference type="GO" id="GO:0004674">
    <property type="term" value="F:protein serine/threonine kinase activity"/>
    <property type="evidence" value="ECO:0007669"/>
    <property type="project" value="UniProtKB-KW"/>
</dbReference>
<dbReference type="PROSITE" id="PS00108">
    <property type="entry name" value="PROTEIN_KINASE_ST"/>
    <property type="match status" value="1"/>
</dbReference>
<dbReference type="PANTHER" id="PTHR43289:SF6">
    <property type="entry name" value="SERINE_THREONINE-PROTEIN KINASE NEKL-3"/>
    <property type="match status" value="1"/>
</dbReference>
<gene>
    <name evidence="13" type="ORF">SAMN05216574_108139</name>
</gene>
<keyword evidence="7" id="KW-0067">ATP-binding</keyword>
<feature type="transmembrane region" description="Helical" evidence="11">
    <location>
        <begin position="358"/>
        <end position="379"/>
    </location>
</feature>
<feature type="compositionally biased region" description="Polar residues" evidence="10">
    <location>
        <begin position="518"/>
        <end position="533"/>
    </location>
</feature>
<comment type="catalytic activity">
    <reaction evidence="9">
        <text>L-seryl-[protein] + ATP = O-phospho-L-seryl-[protein] + ADP + H(+)</text>
        <dbReference type="Rhea" id="RHEA:17989"/>
        <dbReference type="Rhea" id="RHEA-COMP:9863"/>
        <dbReference type="Rhea" id="RHEA-COMP:11604"/>
        <dbReference type="ChEBI" id="CHEBI:15378"/>
        <dbReference type="ChEBI" id="CHEBI:29999"/>
        <dbReference type="ChEBI" id="CHEBI:30616"/>
        <dbReference type="ChEBI" id="CHEBI:83421"/>
        <dbReference type="ChEBI" id="CHEBI:456216"/>
        <dbReference type="EC" id="2.7.11.1"/>
    </reaction>
</comment>
<dbReference type="CDD" id="cd14014">
    <property type="entry name" value="STKc_PknB_like"/>
    <property type="match status" value="1"/>
</dbReference>
<feature type="region of interest" description="Disordered" evidence="10">
    <location>
        <begin position="481"/>
        <end position="563"/>
    </location>
</feature>
<evidence type="ECO:0000256" key="8">
    <source>
        <dbReference type="ARBA" id="ARBA00047899"/>
    </source>
</evidence>
<dbReference type="PANTHER" id="PTHR43289">
    <property type="entry name" value="MITOGEN-ACTIVATED PROTEIN KINASE KINASE KINASE 20-RELATED"/>
    <property type="match status" value="1"/>
</dbReference>
<dbReference type="SMART" id="SM00220">
    <property type="entry name" value="S_TKc"/>
    <property type="match status" value="1"/>
</dbReference>
<accession>A0A1I2FKN9</accession>
<dbReference type="CDD" id="cd06577">
    <property type="entry name" value="PASTA_pknB"/>
    <property type="match status" value="1"/>
</dbReference>
<dbReference type="InterPro" id="IPR008271">
    <property type="entry name" value="Ser/Thr_kinase_AS"/>
</dbReference>
<evidence type="ECO:0000256" key="11">
    <source>
        <dbReference type="SAM" id="Phobius"/>
    </source>
</evidence>
<evidence type="ECO:0000256" key="5">
    <source>
        <dbReference type="ARBA" id="ARBA00022741"/>
    </source>
</evidence>
<sequence length="563" mass="57650">MALSTGSLLAGRYEITAPIAVGGMGEVWKARDQVLDRIVAAKVLKSEFTGDPSFLARFRNEARHTAALTHPNIASVFDYGETVDDTGTQQLAFLVMEFVEGQPLVQILHEEGALPVDWTLHVLSQSADGLSAAHRAGVVHRDIKPGNLIVRPDGVVKLTDFGIAQARDATPLTRTGMVVGTAQYLSPEQAQGMEVTAASDVYSLGVVAYECLTGARPFDGASQVAIALAHINRPPPPLPAHVPPAVRLLVERALAKDPGDRFPDGGAFAEAIRRVASGGTLTPVAGPATAPTQVVAAGGLAEARTQVIPATGPGTAAGTGGPRTGTSGPMPPLQAPPEDDDWYADGDRPDGRDRRRTWAWLGAALALVLLLGGGAWYLLTSGDRGDDGTSAAPTTSSVSTSADPADVVLDPAAYVGRPVEDVRAELEEAGLVVLDPVAADATQLAAAGQPLDAGDVADLSPTGTVRAETEVTLYVAEDAYAPEEDDEEEEPPAPETSAAPTTPPSSAPSTPPSKSPTGNDTGAGTSTSTRVEQGTSGPPEPTGGPSTPTGTADPEAAGEDGAP</sequence>
<feature type="domain" description="Protein kinase" evidence="12">
    <location>
        <begin position="13"/>
        <end position="273"/>
    </location>
</feature>
<evidence type="ECO:0000256" key="9">
    <source>
        <dbReference type="ARBA" id="ARBA00048679"/>
    </source>
</evidence>
<dbReference type="InterPro" id="IPR000719">
    <property type="entry name" value="Prot_kinase_dom"/>
</dbReference>
<keyword evidence="5" id="KW-0547">Nucleotide-binding</keyword>
<feature type="region of interest" description="Disordered" evidence="10">
    <location>
        <begin position="385"/>
        <end position="404"/>
    </location>
</feature>
<dbReference type="EC" id="2.7.11.1" evidence="1"/>
<dbReference type="InterPro" id="IPR005543">
    <property type="entry name" value="PASTA_dom"/>
</dbReference>
<keyword evidence="14" id="KW-1185">Reference proteome</keyword>
<dbReference type="FunFam" id="1.10.510.10:FF:000021">
    <property type="entry name" value="Serine/threonine protein kinase"/>
    <property type="match status" value="1"/>
</dbReference>
<dbReference type="Gene3D" id="1.10.510.10">
    <property type="entry name" value="Transferase(Phosphotransferase) domain 1"/>
    <property type="match status" value="1"/>
</dbReference>
<organism evidence="13 14">
    <name type="scientific">Blastococcus tunisiensis</name>
    <dbReference type="NCBI Taxonomy" id="1798228"/>
    <lineage>
        <taxon>Bacteria</taxon>
        <taxon>Bacillati</taxon>
        <taxon>Actinomycetota</taxon>
        <taxon>Actinomycetes</taxon>
        <taxon>Geodermatophilales</taxon>
        <taxon>Geodermatophilaceae</taxon>
        <taxon>Blastococcus</taxon>
    </lineage>
</organism>
<keyword evidence="11" id="KW-0472">Membrane</keyword>
<keyword evidence="3" id="KW-0808">Transferase</keyword>
<protein>
    <recommendedName>
        <fullName evidence="1">non-specific serine/threonine protein kinase</fullName>
        <ecNumber evidence="1">2.7.11.1</ecNumber>
    </recommendedName>
</protein>
<evidence type="ECO:0000256" key="2">
    <source>
        <dbReference type="ARBA" id="ARBA00022527"/>
    </source>
</evidence>
<dbReference type="Gene3D" id="3.30.200.20">
    <property type="entry name" value="Phosphorylase Kinase, domain 1"/>
    <property type="match status" value="1"/>
</dbReference>
<evidence type="ECO:0000256" key="6">
    <source>
        <dbReference type="ARBA" id="ARBA00022777"/>
    </source>
</evidence>
<dbReference type="Pfam" id="PF00069">
    <property type="entry name" value="Pkinase"/>
    <property type="match status" value="1"/>
</dbReference>
<dbReference type="Proteomes" id="UP000198589">
    <property type="component" value="Unassembled WGS sequence"/>
</dbReference>
<dbReference type="RefSeq" id="WP_092198634.1">
    <property type="nucleotide sequence ID" value="NZ_FOND01000008.1"/>
</dbReference>
<keyword evidence="6 13" id="KW-0418">Kinase</keyword>
<keyword evidence="2 13" id="KW-0723">Serine/threonine-protein kinase</keyword>
<dbReference type="GO" id="GO:0005524">
    <property type="term" value="F:ATP binding"/>
    <property type="evidence" value="ECO:0007669"/>
    <property type="project" value="UniProtKB-KW"/>
</dbReference>
<dbReference type="PROSITE" id="PS50011">
    <property type="entry name" value="PROTEIN_KINASE_DOM"/>
    <property type="match status" value="1"/>
</dbReference>
<feature type="compositionally biased region" description="Pro residues" evidence="10">
    <location>
        <begin position="501"/>
        <end position="514"/>
    </location>
</feature>
<dbReference type="SUPFAM" id="SSF56112">
    <property type="entry name" value="Protein kinase-like (PK-like)"/>
    <property type="match status" value="1"/>
</dbReference>
<dbReference type="OrthoDB" id="308915at2"/>
<reference evidence="14" key="1">
    <citation type="submission" date="2016-10" db="EMBL/GenBank/DDBJ databases">
        <authorList>
            <person name="Varghese N."/>
            <person name="Submissions S."/>
        </authorList>
    </citation>
    <scope>NUCLEOTIDE SEQUENCE [LARGE SCALE GENOMIC DNA]</scope>
    <source>
        <strain evidence="14">DSM 46838</strain>
    </source>
</reference>
<dbReference type="AlphaFoldDB" id="A0A1I2FKN9"/>
<dbReference type="EMBL" id="FOND01000008">
    <property type="protein sequence ID" value="SFF05855.1"/>
    <property type="molecule type" value="Genomic_DNA"/>
</dbReference>
<evidence type="ECO:0000313" key="14">
    <source>
        <dbReference type="Proteomes" id="UP000198589"/>
    </source>
</evidence>
<keyword evidence="4" id="KW-0677">Repeat</keyword>
<dbReference type="Gene3D" id="3.30.10.20">
    <property type="match status" value="1"/>
</dbReference>
<dbReference type="FunFam" id="3.30.200.20:FF:000035">
    <property type="entry name" value="Serine/threonine protein kinase Stk1"/>
    <property type="match status" value="1"/>
</dbReference>
<feature type="compositionally biased region" description="Low complexity" evidence="10">
    <location>
        <begin position="389"/>
        <end position="404"/>
    </location>
</feature>
<evidence type="ECO:0000256" key="10">
    <source>
        <dbReference type="SAM" id="MobiDB-lite"/>
    </source>
</evidence>
<keyword evidence="11" id="KW-0812">Transmembrane</keyword>